<evidence type="ECO:0000313" key="1">
    <source>
        <dbReference type="EMBL" id="CAC5432248.1"/>
    </source>
</evidence>
<name>A0A504XAV7_LEIDO</name>
<gene>
    <name evidence="2" type="ORF">CGC20_6670</name>
    <name evidence="1" type="ORF">LDHU3_30.3040</name>
</gene>
<sequence length="251" mass="27688">MRRRCLLVDSIRLSDFADMEAVLLRCPKFYAKESLVTVFPEAERRVRFIQAAQADGESSEANYYLLYTFQSSDFVPGGEPARLDSGELQKLTSEDDGAATLETSAAASSVCSPLKKEEDGFSALIQYSPASVEWKDRSRERFFSFMAAAQARLEKRLGSANKSSSRFFMDWPDPATGLPLCTERGATIFCDADAILQFFSFNSVLIAGPGGGCRMIEHPRFGLNVYPAAGVLVLPRDAEEALRETIRSFAA</sequence>
<dbReference type="VEuPathDB" id="TriTrypDB:LDHU3_30.3040"/>
<evidence type="ECO:0000313" key="2">
    <source>
        <dbReference type="EMBL" id="TPP43300.1"/>
    </source>
</evidence>
<accession>A0A504XAV7</accession>
<dbReference type="VEuPathDB" id="TriTrypDB:LdCL_300027900"/>
<dbReference type="AlphaFoldDB" id="A0A504XAV7"/>
<dbReference type="EMBL" id="LR812650">
    <property type="protein sequence ID" value="CAC5432248.1"/>
    <property type="molecule type" value="Genomic_DNA"/>
</dbReference>
<dbReference type="Proteomes" id="UP000601710">
    <property type="component" value="Chromosome 30"/>
</dbReference>
<evidence type="ECO:0000313" key="3">
    <source>
        <dbReference type="Proteomes" id="UP000318821"/>
    </source>
</evidence>
<organism evidence="2 3">
    <name type="scientific">Leishmania donovani</name>
    <dbReference type="NCBI Taxonomy" id="5661"/>
    <lineage>
        <taxon>Eukaryota</taxon>
        <taxon>Discoba</taxon>
        <taxon>Euglenozoa</taxon>
        <taxon>Kinetoplastea</taxon>
        <taxon>Metakinetoplastina</taxon>
        <taxon>Trypanosomatida</taxon>
        <taxon>Trypanosomatidae</taxon>
        <taxon>Leishmaniinae</taxon>
        <taxon>Leishmania</taxon>
    </lineage>
</organism>
<dbReference type="Proteomes" id="UP000318821">
    <property type="component" value="Unassembled WGS sequence"/>
</dbReference>
<reference evidence="2" key="1">
    <citation type="submission" date="2019-02" db="EMBL/GenBank/DDBJ databases">
        <title>FDA dAtabase for Regulatory Grade micrObial Sequences (FDA-ARGOS): Supporting development and validation of Infectious Disease Dx tests.</title>
        <authorList>
            <person name="Duncan R."/>
            <person name="Fisher C."/>
            <person name="Tallon L.J."/>
            <person name="Sadzewicz L."/>
            <person name="Sengamalay N."/>
            <person name="Ott S."/>
            <person name="Godinez A."/>
            <person name="Nagaraj S."/>
            <person name="Nadendla S."/>
            <person name="Sichtig H."/>
        </authorList>
    </citation>
    <scope>NUCLEOTIDE SEQUENCE</scope>
    <source>
        <strain evidence="2">FDAARGOS_360</strain>
    </source>
</reference>
<reference evidence="3" key="2">
    <citation type="submission" date="2019-02" db="EMBL/GenBank/DDBJ databases">
        <title>FDA dAtabase for Regulatory Grade micrObial Sequences (FDA-ARGOS): Supporting development and validation of Infectious Disease Dx tests.</title>
        <authorList>
            <person name="Duncan R."/>
            <person name="Fisher C."/>
            <person name="Tallon L."/>
            <person name="Sadzewicz L."/>
            <person name="Sengamalay N."/>
            <person name="Ott S."/>
            <person name="Godinez A."/>
            <person name="Nagaraj S."/>
            <person name="Vavikolanu K."/>
            <person name="Vyas G."/>
            <person name="Nadendla S."/>
            <person name="Aluvathingal J."/>
            <person name="Sichtig H."/>
        </authorList>
    </citation>
    <scope>NUCLEOTIDE SEQUENCE [LARGE SCALE GENOMIC DNA]</scope>
    <source>
        <strain evidence="3">FDAARGOS_360</strain>
    </source>
</reference>
<dbReference type="VEuPathDB" id="TriTrypDB:LdBPK_302240.1"/>
<reference evidence="1" key="3">
    <citation type="submission" date="2020-06" db="EMBL/GenBank/DDBJ databases">
        <authorList>
            <person name="Camacho E."/>
            <person name="Gonzalez-de la Fuente S."/>
            <person name="Rastrojo A."/>
            <person name="Peiro-Pastor R."/>
            <person name="Solana JC."/>
            <person name="Tabera L."/>
            <person name="Gamarro F."/>
            <person name="Carrasco-Ramiro F."/>
            <person name="Requena JM."/>
            <person name="Aguado B."/>
        </authorList>
    </citation>
    <scope>NUCLEOTIDE SEQUENCE</scope>
</reference>
<proteinExistence type="predicted"/>
<dbReference type="EMBL" id="RHLD01000008">
    <property type="protein sequence ID" value="TPP43300.1"/>
    <property type="molecule type" value="Genomic_DNA"/>
</dbReference>
<protein>
    <submittedName>
        <fullName evidence="1">Hypothetical_protein_conserved</fullName>
    </submittedName>
</protein>